<dbReference type="PANTHER" id="PTHR43046:SF2">
    <property type="entry name" value="8-OXO-DGTP DIPHOSPHATASE-RELATED"/>
    <property type="match status" value="1"/>
</dbReference>
<reference evidence="4" key="2">
    <citation type="submission" date="2021-04" db="EMBL/GenBank/DDBJ databases">
        <authorList>
            <person name="Gilroy R."/>
        </authorList>
    </citation>
    <scope>NUCLEOTIDE SEQUENCE</scope>
    <source>
        <strain evidence="4">876</strain>
    </source>
</reference>
<dbReference type="InterPro" id="IPR000086">
    <property type="entry name" value="NUDIX_hydrolase_dom"/>
</dbReference>
<evidence type="ECO:0000259" key="3">
    <source>
        <dbReference type="PROSITE" id="PS51462"/>
    </source>
</evidence>
<dbReference type="PANTHER" id="PTHR43046">
    <property type="entry name" value="GDP-MANNOSE MANNOSYL HYDROLASE"/>
    <property type="match status" value="1"/>
</dbReference>
<dbReference type="Gene3D" id="3.90.79.10">
    <property type="entry name" value="Nucleoside Triphosphate Pyrophosphohydrolase"/>
    <property type="match status" value="1"/>
</dbReference>
<dbReference type="CDD" id="cd04677">
    <property type="entry name" value="NUDIX_Hydrolase"/>
    <property type="match status" value="1"/>
</dbReference>
<dbReference type="AlphaFoldDB" id="A0A9E2KTU9"/>
<accession>A0A9E2KTU9</accession>
<dbReference type="InterPro" id="IPR015797">
    <property type="entry name" value="NUDIX_hydrolase-like_dom_sf"/>
</dbReference>
<dbReference type="GO" id="GO:0016787">
    <property type="term" value="F:hydrolase activity"/>
    <property type="evidence" value="ECO:0007669"/>
    <property type="project" value="UniProtKB-KW"/>
</dbReference>
<evidence type="ECO:0000256" key="2">
    <source>
        <dbReference type="ARBA" id="ARBA00022801"/>
    </source>
</evidence>
<feature type="domain" description="Nudix hydrolase" evidence="3">
    <location>
        <begin position="16"/>
        <end position="149"/>
    </location>
</feature>
<organism evidence="4 5">
    <name type="scientific">Candidatus Limosilactobacillus merdavium</name>
    <dbReference type="NCBI Taxonomy" id="2838651"/>
    <lineage>
        <taxon>Bacteria</taxon>
        <taxon>Bacillati</taxon>
        <taxon>Bacillota</taxon>
        <taxon>Bacilli</taxon>
        <taxon>Lactobacillales</taxon>
        <taxon>Lactobacillaceae</taxon>
        <taxon>Limosilactobacillus</taxon>
    </lineage>
</organism>
<comment type="caution">
    <text evidence="4">The sequence shown here is derived from an EMBL/GenBank/DDBJ whole genome shotgun (WGS) entry which is preliminary data.</text>
</comment>
<sequence>MPYIKRVRKMVGHEPLIMTSASGALLNEHHQVLLQARADTGDWGFPGGYMEYGEAFADTVKREFKEDAGFEIQPVKLLKMQDQNFYTYPNGDKVQPVNAFFLVKLADQHHFATKPDETVKVQYFDIEKEPPRFFNDQHQEMWQILKDYISHR</sequence>
<proteinExistence type="predicted"/>
<protein>
    <submittedName>
        <fullName evidence="4">NUDIX hydrolase</fullName>
    </submittedName>
</protein>
<comment type="cofactor">
    <cofactor evidence="1">
        <name>Mg(2+)</name>
        <dbReference type="ChEBI" id="CHEBI:18420"/>
    </cofactor>
</comment>
<evidence type="ECO:0000313" key="4">
    <source>
        <dbReference type="EMBL" id="MBU3829447.1"/>
    </source>
</evidence>
<dbReference type="SUPFAM" id="SSF55811">
    <property type="entry name" value="Nudix"/>
    <property type="match status" value="1"/>
</dbReference>
<dbReference type="Proteomes" id="UP000824180">
    <property type="component" value="Unassembled WGS sequence"/>
</dbReference>
<name>A0A9E2KTU9_9LACO</name>
<dbReference type="PROSITE" id="PS51462">
    <property type="entry name" value="NUDIX"/>
    <property type="match status" value="1"/>
</dbReference>
<evidence type="ECO:0000256" key="1">
    <source>
        <dbReference type="ARBA" id="ARBA00001946"/>
    </source>
</evidence>
<dbReference type="EMBL" id="JAHLFK010000005">
    <property type="protein sequence ID" value="MBU3829447.1"/>
    <property type="molecule type" value="Genomic_DNA"/>
</dbReference>
<evidence type="ECO:0000313" key="5">
    <source>
        <dbReference type="Proteomes" id="UP000824180"/>
    </source>
</evidence>
<gene>
    <name evidence="4" type="ORF">H9843_00855</name>
</gene>
<dbReference type="Pfam" id="PF00293">
    <property type="entry name" value="NUDIX"/>
    <property type="match status" value="1"/>
</dbReference>
<keyword evidence="2 4" id="KW-0378">Hydrolase</keyword>
<reference evidence="4" key="1">
    <citation type="journal article" date="2021" name="PeerJ">
        <title>Extensive microbial diversity within the chicken gut microbiome revealed by metagenomics and culture.</title>
        <authorList>
            <person name="Gilroy R."/>
            <person name="Ravi A."/>
            <person name="Getino M."/>
            <person name="Pursley I."/>
            <person name="Horton D.L."/>
            <person name="Alikhan N.F."/>
            <person name="Baker D."/>
            <person name="Gharbi K."/>
            <person name="Hall N."/>
            <person name="Watson M."/>
            <person name="Adriaenssens E.M."/>
            <person name="Foster-Nyarko E."/>
            <person name="Jarju S."/>
            <person name="Secka A."/>
            <person name="Antonio M."/>
            <person name="Oren A."/>
            <person name="Chaudhuri R.R."/>
            <person name="La Ragione R."/>
            <person name="Hildebrand F."/>
            <person name="Pallen M.J."/>
        </authorList>
    </citation>
    <scope>NUCLEOTIDE SEQUENCE</scope>
    <source>
        <strain evidence="4">876</strain>
    </source>
</reference>